<evidence type="ECO:0000259" key="1">
    <source>
        <dbReference type="Pfam" id="PF00294"/>
    </source>
</evidence>
<dbReference type="SUPFAM" id="SSF53613">
    <property type="entry name" value="Ribokinase-like"/>
    <property type="match status" value="1"/>
</dbReference>
<dbReference type="Pfam" id="PF00294">
    <property type="entry name" value="PfkB"/>
    <property type="match status" value="1"/>
</dbReference>
<sequence length="311" mass="33245">MRNPSGPVVCVSYVALAELWTVPRFPRVNYGTPISSIEWSIAADGPMTAAALVAMGAPVRLLANDIGGDEHGRFVRRWLAQRDVIPVTTRPDATTPRIVVAADDAHTRTWFAHLPHVVSGLEQIDLTPVTAASFLYVDSYEIIEGAVLRAIAAARRAEIPILLNLGGSPLAAPTAAAIAGYPHLLVQTNVDDSDYLEAVAVATALLERTSAKWAVVTAGAFGAVAVSRSKELAVPSFPVNVRHTHCAGRPSQPGCSTVCEKGGRCCTASDWDAPVGRCDVHDTTAHHCRASRSCWRSSTQPNHPHRKMPSR</sequence>
<dbReference type="InterPro" id="IPR029056">
    <property type="entry name" value="Ribokinase-like"/>
</dbReference>
<reference evidence="2 3" key="1">
    <citation type="submission" date="2018-06" db="EMBL/GenBank/DDBJ databases">
        <authorList>
            <consortium name="Pathogen Informatics"/>
            <person name="Doyle S."/>
        </authorList>
    </citation>
    <scope>NUCLEOTIDE SEQUENCE [LARGE SCALE GENOMIC DNA]</scope>
    <source>
        <strain evidence="2 3">NCTC13184</strain>
    </source>
</reference>
<feature type="domain" description="Carbohydrate kinase PfkB" evidence="1">
    <location>
        <begin position="49"/>
        <end position="248"/>
    </location>
</feature>
<dbReference type="GO" id="GO:0016301">
    <property type="term" value="F:kinase activity"/>
    <property type="evidence" value="ECO:0007669"/>
    <property type="project" value="UniProtKB-KW"/>
</dbReference>
<dbReference type="Gene3D" id="3.40.1190.20">
    <property type="match status" value="1"/>
</dbReference>
<dbReference type="InterPro" id="IPR011611">
    <property type="entry name" value="PfkB_dom"/>
</dbReference>
<name>A0A378WYZ2_9NOCA</name>
<gene>
    <name evidence="2" type="ORF">NCTC13184_04973</name>
</gene>
<accession>A0A378WYZ2</accession>
<dbReference type="Proteomes" id="UP000255082">
    <property type="component" value="Unassembled WGS sequence"/>
</dbReference>
<proteinExistence type="predicted"/>
<evidence type="ECO:0000313" key="2">
    <source>
        <dbReference type="EMBL" id="SUA46448.1"/>
    </source>
</evidence>
<protein>
    <submittedName>
        <fullName evidence="2">PfkB family carbohydrate kinase</fullName>
    </submittedName>
</protein>
<keyword evidence="2" id="KW-0808">Transferase</keyword>
<evidence type="ECO:0000313" key="3">
    <source>
        <dbReference type="Proteomes" id="UP000255082"/>
    </source>
</evidence>
<keyword evidence="2" id="KW-0418">Kinase</keyword>
<organism evidence="2 3">
    <name type="scientific">Nocardia africana</name>
    <dbReference type="NCBI Taxonomy" id="134964"/>
    <lineage>
        <taxon>Bacteria</taxon>
        <taxon>Bacillati</taxon>
        <taxon>Actinomycetota</taxon>
        <taxon>Actinomycetes</taxon>
        <taxon>Mycobacteriales</taxon>
        <taxon>Nocardiaceae</taxon>
        <taxon>Nocardia</taxon>
    </lineage>
</organism>
<dbReference type="AlphaFoldDB" id="A0A378WYZ2"/>
<dbReference type="EMBL" id="UGRU01000001">
    <property type="protein sequence ID" value="SUA46448.1"/>
    <property type="molecule type" value="Genomic_DNA"/>
</dbReference>